<dbReference type="RefSeq" id="XP_064654813.1">
    <property type="nucleotide sequence ID" value="XM_064806997.1"/>
</dbReference>
<feature type="compositionally biased region" description="Low complexity" evidence="1">
    <location>
        <begin position="269"/>
        <end position="281"/>
    </location>
</feature>
<feature type="compositionally biased region" description="Low complexity" evidence="1">
    <location>
        <begin position="201"/>
        <end position="210"/>
    </location>
</feature>
<comment type="caution">
    <text evidence="2">The sequence shown here is derived from an EMBL/GenBank/DDBJ whole genome shotgun (WGS) entry which is preliminary data.</text>
</comment>
<feature type="compositionally biased region" description="Polar residues" evidence="1">
    <location>
        <begin position="226"/>
        <end position="239"/>
    </location>
</feature>
<gene>
    <name evidence="2" type="ORF">LTR77_009771</name>
</gene>
<evidence type="ECO:0000313" key="2">
    <source>
        <dbReference type="EMBL" id="KAK5164565.1"/>
    </source>
</evidence>
<dbReference type="AlphaFoldDB" id="A0AAV9P130"/>
<accession>A0AAV9P130</accession>
<evidence type="ECO:0000256" key="1">
    <source>
        <dbReference type="SAM" id="MobiDB-lite"/>
    </source>
</evidence>
<dbReference type="EMBL" id="JAVRRT010000019">
    <property type="protein sequence ID" value="KAK5164565.1"/>
    <property type="molecule type" value="Genomic_DNA"/>
</dbReference>
<organism evidence="2 3">
    <name type="scientific">Saxophila tyrrhenica</name>
    <dbReference type="NCBI Taxonomy" id="1690608"/>
    <lineage>
        <taxon>Eukaryota</taxon>
        <taxon>Fungi</taxon>
        <taxon>Dikarya</taxon>
        <taxon>Ascomycota</taxon>
        <taxon>Pezizomycotina</taxon>
        <taxon>Dothideomycetes</taxon>
        <taxon>Dothideomycetidae</taxon>
        <taxon>Mycosphaerellales</taxon>
        <taxon>Extremaceae</taxon>
        <taxon>Saxophila</taxon>
    </lineage>
</organism>
<feature type="compositionally biased region" description="Basic and acidic residues" evidence="1">
    <location>
        <begin position="359"/>
        <end position="375"/>
    </location>
</feature>
<dbReference type="GeneID" id="89931101"/>
<feature type="region of interest" description="Disordered" evidence="1">
    <location>
        <begin position="144"/>
        <end position="386"/>
    </location>
</feature>
<reference evidence="2 3" key="1">
    <citation type="submission" date="2023-08" db="EMBL/GenBank/DDBJ databases">
        <title>Black Yeasts Isolated from many extreme environments.</title>
        <authorList>
            <person name="Coleine C."/>
            <person name="Stajich J.E."/>
            <person name="Selbmann L."/>
        </authorList>
    </citation>
    <scope>NUCLEOTIDE SEQUENCE [LARGE SCALE GENOMIC DNA]</scope>
    <source>
        <strain evidence="2 3">CCFEE 5935</strain>
    </source>
</reference>
<name>A0AAV9P130_9PEZI</name>
<keyword evidence="3" id="KW-1185">Reference proteome</keyword>
<proteinExistence type="predicted"/>
<sequence>MAQNVRFTRNRLFVGYRASDWTEVFYDLRLPEEEDNGGNHTESYKKKRKAAADEVFYTSTEDWHVSEAPKRGEIVWEPFYNPATFEASDMRTKNELQRLFLQHAYNYLAEKNPQVAAGMERDMSNRHFRRWDVWFHQAKKFKKAKMQQRKYRETKKQKRLAAGYPAKDADSSDSDSDSAYDTDENRESTPPQRAMGPPARPAAQQKRPAANVSGRYGVKRRRAESFNMTGTRGSSNNSLFDFRAPPGTSPVVLDGRDDFSNRTPPPTNPQNRAAARQARQPFVEDGTPDVPGTWGFGNVNGNGNGNTTRGRRRENNDEVRQSNVHEINGMGLSEEDAFERAVRESTVQTEGRGGVVPSIERDGYENGHENGHENGDGAEGGEGEHE</sequence>
<dbReference type="Proteomes" id="UP001337655">
    <property type="component" value="Unassembled WGS sequence"/>
</dbReference>
<feature type="compositionally biased region" description="Acidic residues" evidence="1">
    <location>
        <begin position="171"/>
        <end position="184"/>
    </location>
</feature>
<evidence type="ECO:0000313" key="3">
    <source>
        <dbReference type="Proteomes" id="UP001337655"/>
    </source>
</evidence>
<feature type="compositionally biased region" description="Gly residues" evidence="1">
    <location>
        <begin position="294"/>
        <end position="304"/>
    </location>
</feature>
<feature type="compositionally biased region" description="Basic residues" evidence="1">
    <location>
        <begin position="144"/>
        <end position="159"/>
    </location>
</feature>
<protein>
    <submittedName>
        <fullName evidence="2">Uncharacterized protein</fullName>
    </submittedName>
</protein>